<gene>
    <name evidence="2" type="ordered locus">Acid_2785</name>
</gene>
<protein>
    <submittedName>
        <fullName evidence="2">Uncharacterized protein</fullName>
    </submittedName>
</protein>
<organism evidence="2">
    <name type="scientific">Solibacter usitatus (strain Ellin6076)</name>
    <dbReference type="NCBI Taxonomy" id="234267"/>
    <lineage>
        <taxon>Bacteria</taxon>
        <taxon>Pseudomonadati</taxon>
        <taxon>Acidobacteriota</taxon>
        <taxon>Terriglobia</taxon>
        <taxon>Bryobacterales</taxon>
        <taxon>Solibacteraceae</taxon>
        <taxon>Candidatus Solibacter</taxon>
    </lineage>
</organism>
<evidence type="ECO:0000313" key="2">
    <source>
        <dbReference type="EMBL" id="ABJ83771.1"/>
    </source>
</evidence>
<reference evidence="2" key="1">
    <citation type="submission" date="2006-10" db="EMBL/GenBank/DDBJ databases">
        <title>Complete sequence of Solibacter usitatus Ellin6076.</title>
        <authorList>
            <consortium name="US DOE Joint Genome Institute"/>
            <person name="Copeland A."/>
            <person name="Lucas S."/>
            <person name="Lapidus A."/>
            <person name="Barry K."/>
            <person name="Detter J.C."/>
            <person name="Glavina del Rio T."/>
            <person name="Hammon N."/>
            <person name="Israni S."/>
            <person name="Dalin E."/>
            <person name="Tice H."/>
            <person name="Pitluck S."/>
            <person name="Thompson L.S."/>
            <person name="Brettin T."/>
            <person name="Bruce D."/>
            <person name="Han C."/>
            <person name="Tapia R."/>
            <person name="Gilna P."/>
            <person name="Schmutz J."/>
            <person name="Larimer F."/>
            <person name="Land M."/>
            <person name="Hauser L."/>
            <person name="Kyrpides N."/>
            <person name="Mikhailova N."/>
            <person name="Janssen P.H."/>
            <person name="Kuske C.R."/>
            <person name="Richardson P."/>
        </authorList>
    </citation>
    <scope>NUCLEOTIDE SEQUENCE</scope>
    <source>
        <strain evidence="2">Ellin6076</strain>
    </source>
</reference>
<accession>Q023R9</accession>
<dbReference type="InParanoid" id="Q023R9"/>
<proteinExistence type="predicted"/>
<dbReference type="KEGG" id="sus:Acid_2785"/>
<evidence type="ECO:0000256" key="1">
    <source>
        <dbReference type="SAM" id="MobiDB-lite"/>
    </source>
</evidence>
<dbReference type="AlphaFoldDB" id="Q023R9"/>
<feature type="region of interest" description="Disordered" evidence="1">
    <location>
        <begin position="48"/>
        <end position="84"/>
    </location>
</feature>
<sequence>MDIAPHPPRSLTPSEWLLCCQSAEEENIVYRYFKLIVLGASLVVPVSLSAQNRDHPDNRSQNSQQSRRYEDKAHKDSHEWNANEDQAYRRYLQEHHKKYHDFAKAKRSEQNDYWNWRHSHSDNDRH</sequence>
<dbReference type="EMBL" id="CP000473">
    <property type="protein sequence ID" value="ABJ83771.1"/>
    <property type="molecule type" value="Genomic_DNA"/>
</dbReference>
<dbReference type="HOGENOM" id="CLU_1980103_0_0_0"/>
<feature type="compositionally biased region" description="Basic and acidic residues" evidence="1">
    <location>
        <begin position="67"/>
        <end position="84"/>
    </location>
</feature>
<name>Q023R9_SOLUE</name>